<evidence type="ECO:0000256" key="5">
    <source>
        <dbReference type="ARBA" id="ARBA00022679"/>
    </source>
</evidence>
<evidence type="ECO:0000256" key="3">
    <source>
        <dbReference type="ARBA" id="ARBA00016337"/>
    </source>
</evidence>
<keyword evidence="5" id="KW-0808">Transferase</keyword>
<keyword evidence="13" id="KW-1185">Reference proteome</keyword>
<dbReference type="InterPro" id="IPR003374">
    <property type="entry name" value="ApbE-like_sf"/>
</dbReference>
<evidence type="ECO:0000256" key="4">
    <source>
        <dbReference type="ARBA" id="ARBA00022630"/>
    </source>
</evidence>
<comment type="catalytic activity">
    <reaction evidence="10">
        <text>L-threonyl-[protein] + FAD = FMN-L-threonyl-[protein] + AMP + H(+)</text>
        <dbReference type="Rhea" id="RHEA:36847"/>
        <dbReference type="Rhea" id="RHEA-COMP:11060"/>
        <dbReference type="Rhea" id="RHEA-COMP:11061"/>
        <dbReference type="ChEBI" id="CHEBI:15378"/>
        <dbReference type="ChEBI" id="CHEBI:30013"/>
        <dbReference type="ChEBI" id="CHEBI:57692"/>
        <dbReference type="ChEBI" id="CHEBI:74257"/>
        <dbReference type="ChEBI" id="CHEBI:456215"/>
        <dbReference type="EC" id="2.7.1.180"/>
    </reaction>
</comment>
<keyword evidence="4" id="KW-0285">Flavoprotein</keyword>
<proteinExistence type="predicted"/>
<accession>A0ABY0V5C9</accession>
<dbReference type="EMBL" id="LT629792">
    <property type="protein sequence ID" value="SDT86487.1"/>
    <property type="molecule type" value="Genomic_DNA"/>
</dbReference>
<dbReference type="SUPFAM" id="SSF143631">
    <property type="entry name" value="ApbE-like"/>
    <property type="match status" value="1"/>
</dbReference>
<dbReference type="RefSeq" id="WP_157886301.1">
    <property type="nucleotide sequence ID" value="NZ_LT629792.1"/>
</dbReference>
<dbReference type="EC" id="2.7.1.180" evidence="2"/>
<comment type="cofactor">
    <cofactor evidence="1">
        <name>Mg(2+)</name>
        <dbReference type="ChEBI" id="CHEBI:18420"/>
    </cofactor>
</comment>
<feature type="compositionally biased region" description="Polar residues" evidence="11">
    <location>
        <begin position="371"/>
        <end position="380"/>
    </location>
</feature>
<dbReference type="Gene3D" id="3.10.520.10">
    <property type="entry name" value="ApbE-like domains"/>
    <property type="match status" value="1"/>
</dbReference>
<evidence type="ECO:0000256" key="10">
    <source>
        <dbReference type="ARBA" id="ARBA00048540"/>
    </source>
</evidence>
<evidence type="ECO:0000256" key="9">
    <source>
        <dbReference type="ARBA" id="ARBA00031306"/>
    </source>
</evidence>
<evidence type="ECO:0000313" key="13">
    <source>
        <dbReference type="Proteomes" id="UP000198976"/>
    </source>
</evidence>
<keyword evidence="7" id="KW-0274">FAD</keyword>
<evidence type="ECO:0000256" key="1">
    <source>
        <dbReference type="ARBA" id="ARBA00001946"/>
    </source>
</evidence>
<evidence type="ECO:0000313" key="12">
    <source>
        <dbReference type="EMBL" id="SDT86487.1"/>
    </source>
</evidence>
<evidence type="ECO:0000256" key="7">
    <source>
        <dbReference type="ARBA" id="ARBA00022827"/>
    </source>
</evidence>
<dbReference type="PANTHER" id="PTHR30040">
    <property type="entry name" value="THIAMINE BIOSYNTHESIS LIPOPROTEIN APBE"/>
    <property type="match status" value="1"/>
</dbReference>
<dbReference type="InterPro" id="IPR024932">
    <property type="entry name" value="ApbE"/>
</dbReference>
<sequence>MTSSTSSPTDSPGPELLVDLRDSSWRMSFPAMGTRVDLIVEGGSARQMTEAVCELVARHERLWSRFSAHSDVTRLNTACGQWVDVDPATCALLARVKDLIDVTSGCFNPLIEPVRQLWDPAGALAALVAGAGAATSTESATTPGSDALAEVLPLCSPGMLDVDPAASRARLKGGARIDLGAIAKGASADQARDLCARLGARAALVSIGTSSIAALGRRSDGTPWRVGIRDPRSSESSWLGYVELPDRMSLSTSGDNLGALVDVAPDHAQRFNHVIDPRSGMPARILARSATVICADGMTAEALSTGMLIGGRQAVVLPHTADGDVAASPSSIIVGGEQGVMAGGIRVDARPAQIWHPRQELSESDGGAGVSGQNSSTSPT</sequence>
<dbReference type="Pfam" id="PF02424">
    <property type="entry name" value="ApbE"/>
    <property type="match status" value="1"/>
</dbReference>
<organism evidence="12 13">
    <name type="scientific">Schaalia radingae</name>
    <dbReference type="NCBI Taxonomy" id="131110"/>
    <lineage>
        <taxon>Bacteria</taxon>
        <taxon>Bacillati</taxon>
        <taxon>Actinomycetota</taxon>
        <taxon>Actinomycetes</taxon>
        <taxon>Actinomycetales</taxon>
        <taxon>Actinomycetaceae</taxon>
        <taxon>Schaalia</taxon>
    </lineage>
</organism>
<gene>
    <name evidence="12" type="ORF">SAMN04489714_0312</name>
</gene>
<protein>
    <recommendedName>
        <fullName evidence="3">FAD:protein FMN transferase</fullName>
        <ecNumber evidence="2">2.7.1.180</ecNumber>
    </recommendedName>
    <alternativeName>
        <fullName evidence="9">Flavin transferase</fullName>
    </alternativeName>
</protein>
<keyword evidence="12" id="KW-0449">Lipoprotein</keyword>
<keyword evidence="6" id="KW-0479">Metal-binding</keyword>
<evidence type="ECO:0000256" key="11">
    <source>
        <dbReference type="SAM" id="MobiDB-lite"/>
    </source>
</evidence>
<evidence type="ECO:0000256" key="2">
    <source>
        <dbReference type="ARBA" id="ARBA00011955"/>
    </source>
</evidence>
<dbReference type="PANTHER" id="PTHR30040:SF2">
    <property type="entry name" value="FAD:PROTEIN FMN TRANSFERASE"/>
    <property type="match status" value="1"/>
</dbReference>
<evidence type="ECO:0000256" key="8">
    <source>
        <dbReference type="ARBA" id="ARBA00022842"/>
    </source>
</evidence>
<evidence type="ECO:0000256" key="6">
    <source>
        <dbReference type="ARBA" id="ARBA00022723"/>
    </source>
</evidence>
<dbReference type="Proteomes" id="UP000198976">
    <property type="component" value="Chromosome I"/>
</dbReference>
<name>A0ABY0V5C9_9ACTO</name>
<reference evidence="12 13" key="1">
    <citation type="submission" date="2016-10" db="EMBL/GenBank/DDBJ databases">
        <authorList>
            <person name="Varghese N."/>
            <person name="Submissions S."/>
        </authorList>
    </citation>
    <scope>NUCLEOTIDE SEQUENCE [LARGE SCALE GENOMIC DNA]</scope>
    <source>
        <strain evidence="12 13">DSM 9169</strain>
    </source>
</reference>
<feature type="region of interest" description="Disordered" evidence="11">
    <location>
        <begin position="358"/>
        <end position="380"/>
    </location>
</feature>
<keyword evidence="8" id="KW-0460">Magnesium</keyword>